<sequence>MPSQRTRPQSSRVMNHKEGSNLSEPLLPRSFIDDLERTLNVKFQGVSEVYKEDRHSFRLQMRDWSQPVNASPNSSFGAATTADGAYTANRTLLHLGAMFGDVLSVCELIYCGATPDMADQNGFTAVFISLAQAARFHQSDIAHRLSYTGAPLQMHIAPVRESMDRQKALRCLSCVTRILIEQLVDVNQTRQGVSLLQLACIAKDWETVKLLLRHGAVDSVSTSRDSFRSAVPSSTDRNKVSQLLKEHAQGKTENWQRPPRKCPCWSGKDVVDCHGKEGARISYPSDYVCVCGSTKIYKKCCSRKRTVYESWDFAQNRILQDFDLLEKQPKEFYDNLDQNLGELNVALERLNKMGLSLKDVGIPLPGTSQSPEEATAFGHKAMKHGLVDPAFGYAMVRFGKMYPVPVRGIHSRTMMERSQESWNKLIDEYIATGTDKRSVFDIEAAAKIAVWNGPYVRRCEGPACGKLEFRDVEKLQQCTTCKLSSYCGRACQKADWESHKTVCNTQSQEPQRLPSQMTLMNLIANPEWLMD</sequence>
<keyword evidence="1" id="KW-0479">Metal-binding</keyword>
<dbReference type="GO" id="GO:0008270">
    <property type="term" value="F:zinc ion binding"/>
    <property type="evidence" value="ECO:0007669"/>
    <property type="project" value="UniProtKB-KW"/>
</dbReference>
<gene>
    <name evidence="7" type="ORF">GALMADRAFT_278463</name>
</gene>
<keyword evidence="2 4" id="KW-0863">Zinc-finger</keyword>
<evidence type="ECO:0000256" key="5">
    <source>
        <dbReference type="SAM" id="MobiDB-lite"/>
    </source>
</evidence>
<evidence type="ECO:0000259" key="6">
    <source>
        <dbReference type="PROSITE" id="PS50865"/>
    </source>
</evidence>
<dbReference type="HOGENOM" id="CLU_034220_0_0_1"/>
<dbReference type="Proteomes" id="UP000027222">
    <property type="component" value="Unassembled WGS sequence"/>
</dbReference>
<dbReference type="Gene3D" id="6.10.140.2220">
    <property type="match status" value="1"/>
</dbReference>
<dbReference type="SUPFAM" id="SSF48403">
    <property type="entry name" value="Ankyrin repeat"/>
    <property type="match status" value="1"/>
</dbReference>
<dbReference type="OrthoDB" id="432970at2759"/>
<evidence type="ECO:0000313" key="8">
    <source>
        <dbReference type="Proteomes" id="UP000027222"/>
    </source>
</evidence>
<dbReference type="InterPro" id="IPR036770">
    <property type="entry name" value="Ankyrin_rpt-contain_sf"/>
</dbReference>
<evidence type="ECO:0000256" key="1">
    <source>
        <dbReference type="ARBA" id="ARBA00022723"/>
    </source>
</evidence>
<dbReference type="Gene3D" id="1.25.40.20">
    <property type="entry name" value="Ankyrin repeat-containing domain"/>
    <property type="match status" value="1"/>
</dbReference>
<reference evidence="8" key="1">
    <citation type="journal article" date="2014" name="Proc. Natl. Acad. Sci. U.S.A.">
        <title>Extensive sampling of basidiomycete genomes demonstrates inadequacy of the white-rot/brown-rot paradigm for wood decay fungi.</title>
        <authorList>
            <person name="Riley R."/>
            <person name="Salamov A.A."/>
            <person name="Brown D.W."/>
            <person name="Nagy L.G."/>
            <person name="Floudas D."/>
            <person name="Held B.W."/>
            <person name="Levasseur A."/>
            <person name="Lombard V."/>
            <person name="Morin E."/>
            <person name="Otillar R."/>
            <person name="Lindquist E.A."/>
            <person name="Sun H."/>
            <person name="LaButti K.M."/>
            <person name="Schmutz J."/>
            <person name="Jabbour D."/>
            <person name="Luo H."/>
            <person name="Baker S.E."/>
            <person name="Pisabarro A.G."/>
            <person name="Walton J.D."/>
            <person name="Blanchette R.A."/>
            <person name="Henrissat B."/>
            <person name="Martin F."/>
            <person name="Cullen D."/>
            <person name="Hibbett D.S."/>
            <person name="Grigoriev I.V."/>
        </authorList>
    </citation>
    <scope>NUCLEOTIDE SEQUENCE [LARGE SCALE GENOMIC DNA]</scope>
    <source>
        <strain evidence="8">CBS 339.88</strain>
    </source>
</reference>
<feature type="compositionally biased region" description="Polar residues" evidence="5">
    <location>
        <begin position="1"/>
        <end position="13"/>
    </location>
</feature>
<dbReference type="STRING" id="685588.A0A067T713"/>
<dbReference type="PROSITE" id="PS50865">
    <property type="entry name" value="ZF_MYND_2"/>
    <property type="match status" value="1"/>
</dbReference>
<dbReference type="SUPFAM" id="SSF144232">
    <property type="entry name" value="HIT/MYND zinc finger-like"/>
    <property type="match status" value="1"/>
</dbReference>
<dbReference type="InterPro" id="IPR002893">
    <property type="entry name" value="Znf_MYND"/>
</dbReference>
<dbReference type="EMBL" id="KL142375">
    <property type="protein sequence ID" value="KDR78152.1"/>
    <property type="molecule type" value="Genomic_DNA"/>
</dbReference>
<evidence type="ECO:0000313" key="7">
    <source>
        <dbReference type="EMBL" id="KDR78152.1"/>
    </source>
</evidence>
<accession>A0A067T713</accession>
<protein>
    <recommendedName>
        <fullName evidence="6">MYND-type domain-containing protein</fullName>
    </recommendedName>
</protein>
<feature type="region of interest" description="Disordered" evidence="5">
    <location>
        <begin position="1"/>
        <end position="25"/>
    </location>
</feature>
<name>A0A067T713_GALM3</name>
<dbReference type="Pfam" id="PF01753">
    <property type="entry name" value="zf-MYND"/>
    <property type="match status" value="1"/>
</dbReference>
<dbReference type="InterPro" id="IPR002110">
    <property type="entry name" value="Ankyrin_rpt"/>
</dbReference>
<evidence type="ECO:0000256" key="4">
    <source>
        <dbReference type="PROSITE-ProRule" id="PRU00134"/>
    </source>
</evidence>
<evidence type="ECO:0000256" key="3">
    <source>
        <dbReference type="ARBA" id="ARBA00022833"/>
    </source>
</evidence>
<proteinExistence type="predicted"/>
<feature type="domain" description="MYND-type" evidence="6">
    <location>
        <begin position="461"/>
        <end position="503"/>
    </location>
</feature>
<keyword evidence="8" id="KW-1185">Reference proteome</keyword>
<organism evidence="7 8">
    <name type="scientific">Galerina marginata (strain CBS 339.88)</name>
    <dbReference type="NCBI Taxonomy" id="685588"/>
    <lineage>
        <taxon>Eukaryota</taxon>
        <taxon>Fungi</taxon>
        <taxon>Dikarya</taxon>
        <taxon>Basidiomycota</taxon>
        <taxon>Agaricomycotina</taxon>
        <taxon>Agaricomycetes</taxon>
        <taxon>Agaricomycetidae</taxon>
        <taxon>Agaricales</taxon>
        <taxon>Agaricineae</taxon>
        <taxon>Strophariaceae</taxon>
        <taxon>Galerina</taxon>
    </lineage>
</organism>
<keyword evidence="3" id="KW-0862">Zinc</keyword>
<dbReference type="AlphaFoldDB" id="A0A067T713"/>
<evidence type="ECO:0000256" key="2">
    <source>
        <dbReference type="ARBA" id="ARBA00022771"/>
    </source>
</evidence>
<dbReference type="SMART" id="SM00248">
    <property type="entry name" value="ANK"/>
    <property type="match status" value="2"/>
</dbReference>